<evidence type="ECO:0000313" key="3">
    <source>
        <dbReference type="Proteomes" id="UP000266841"/>
    </source>
</evidence>
<name>K0TMH4_THAOC</name>
<organism evidence="2 3">
    <name type="scientific">Thalassiosira oceanica</name>
    <name type="common">Marine diatom</name>
    <dbReference type="NCBI Taxonomy" id="159749"/>
    <lineage>
        <taxon>Eukaryota</taxon>
        <taxon>Sar</taxon>
        <taxon>Stramenopiles</taxon>
        <taxon>Ochrophyta</taxon>
        <taxon>Bacillariophyta</taxon>
        <taxon>Coscinodiscophyceae</taxon>
        <taxon>Thalassiosirophycidae</taxon>
        <taxon>Thalassiosirales</taxon>
        <taxon>Thalassiosiraceae</taxon>
        <taxon>Thalassiosira</taxon>
    </lineage>
</organism>
<sequence>MEQEGSFTDAAVRPDPQPAVSSIVRPNPQFVGCTDCPECNQSPLYHDMHGCGLQARDPERLGNQLARDENEDEGDDEGDDAQIDVVGWARNFRWRLWGFDTALAIGSASAGHFCHGLYDDVCTVASQFGFCDRDSSASSGELILTFIFALLWAVQFLCVYWPTVESHVVSDVLAWLTVESHVVSDVLAAENYFTDEDGKVCIEDSSDEEDTTLARKSYIEIGDSSDEEDRKLPGKDLAGSSDSESKRRYLRIDDSSDEEEPAHPVRILFHMLASCPVLSTYELVPSPGKEAQSHTPLRQ</sequence>
<comment type="caution">
    <text evidence="2">The sequence shown here is derived from an EMBL/GenBank/DDBJ whole genome shotgun (WGS) entry which is preliminary data.</text>
</comment>
<protein>
    <submittedName>
        <fullName evidence="2">Uncharacterized protein</fullName>
    </submittedName>
</protein>
<dbReference type="EMBL" id="AGNL01005482">
    <property type="protein sequence ID" value="EJK72682.1"/>
    <property type="molecule type" value="Genomic_DNA"/>
</dbReference>
<feature type="compositionally biased region" description="Basic and acidic residues" evidence="1">
    <location>
        <begin position="243"/>
        <end position="254"/>
    </location>
</feature>
<feature type="region of interest" description="Disordered" evidence="1">
    <location>
        <begin position="224"/>
        <end position="260"/>
    </location>
</feature>
<dbReference type="AlphaFoldDB" id="K0TMH4"/>
<proteinExistence type="predicted"/>
<reference evidence="2 3" key="1">
    <citation type="journal article" date="2012" name="Genome Biol.">
        <title>Genome and low-iron response of an oceanic diatom adapted to chronic iron limitation.</title>
        <authorList>
            <person name="Lommer M."/>
            <person name="Specht M."/>
            <person name="Roy A.S."/>
            <person name="Kraemer L."/>
            <person name="Andreson R."/>
            <person name="Gutowska M.A."/>
            <person name="Wolf J."/>
            <person name="Bergner S.V."/>
            <person name="Schilhabel M.B."/>
            <person name="Klostermeier U.C."/>
            <person name="Beiko R.G."/>
            <person name="Rosenstiel P."/>
            <person name="Hippler M."/>
            <person name="Laroche J."/>
        </authorList>
    </citation>
    <scope>NUCLEOTIDE SEQUENCE [LARGE SCALE GENOMIC DNA]</scope>
    <source>
        <strain evidence="2 3">CCMP1005</strain>
    </source>
</reference>
<evidence type="ECO:0000313" key="2">
    <source>
        <dbReference type="EMBL" id="EJK72682.1"/>
    </source>
</evidence>
<evidence type="ECO:0000256" key="1">
    <source>
        <dbReference type="SAM" id="MobiDB-lite"/>
    </source>
</evidence>
<dbReference type="Proteomes" id="UP000266841">
    <property type="component" value="Unassembled WGS sequence"/>
</dbReference>
<accession>K0TMH4</accession>
<keyword evidence="3" id="KW-1185">Reference proteome</keyword>
<gene>
    <name evidence="2" type="ORF">THAOC_05762</name>
</gene>